<dbReference type="PIRSF" id="PIRSF005261">
    <property type="entry name" value="Heat_shock_Hsp33"/>
    <property type="match status" value="1"/>
</dbReference>
<dbReference type="GO" id="GO:0044183">
    <property type="term" value="F:protein folding chaperone"/>
    <property type="evidence" value="ECO:0007669"/>
    <property type="project" value="TreeGrafter"/>
</dbReference>
<evidence type="ECO:0000256" key="4">
    <source>
        <dbReference type="ARBA" id="ARBA00023186"/>
    </source>
</evidence>
<sequence length="293" mass="32426">MDYMIGAMIKDVPVRMFAADTTELVGEAQKIHSTLPTASAAFGRTLTATALMTMLLKNENNKISVQIKCDGPIEDLLVIGNTNGEIKGDIYNPHVHIPLNQIGKLDVAGAIGKGTLTIIQDLGLKEPYVGTVELVSGEIGEDFSYYFSVSEQIPSVVALGVLVNPDGTIKKAGGYLIQLLPNHSEELIDYIEKRIGEIPTISKLLDEGHEPKEILELIFKDYKVTFTEKKKPVYHCDCNRDRFERGLISLGREELTAIVEEDGQAEILCHFCNKKYEFEKADLITLLESIEAK</sequence>
<proteinExistence type="inferred from homology"/>
<reference evidence="7 8" key="1">
    <citation type="submission" date="2018-06" db="EMBL/GenBank/DDBJ databases">
        <title>Genomic Encyclopedia of Type Strains, Phase IV (KMG-IV): sequencing the most valuable type-strain genomes for metagenomic binning, comparative biology and taxonomic classification.</title>
        <authorList>
            <person name="Goeker M."/>
        </authorList>
    </citation>
    <scope>NUCLEOTIDE SEQUENCE [LARGE SCALE GENOMIC DNA]</scope>
    <source>
        <strain evidence="7 8">DSM 22112</strain>
    </source>
</reference>
<dbReference type="Proteomes" id="UP000253490">
    <property type="component" value="Unassembled WGS sequence"/>
</dbReference>
<accession>A0A366I748</accession>
<comment type="function">
    <text evidence="6">Redox regulated molecular chaperone. Protects both thermally unfolding and oxidatively damaged proteins from irreversible aggregation. Plays an important role in the bacterial defense system toward oxidative stress.</text>
</comment>
<comment type="similarity">
    <text evidence="6">Belongs to the HSP33 family.</text>
</comment>
<dbReference type="PANTHER" id="PTHR30111">
    <property type="entry name" value="33 KDA CHAPERONIN"/>
    <property type="match status" value="1"/>
</dbReference>
<dbReference type="Gene3D" id="3.90.1280.10">
    <property type="entry name" value="HSP33 redox switch-like"/>
    <property type="match status" value="1"/>
</dbReference>
<dbReference type="NCBIfam" id="NF001033">
    <property type="entry name" value="PRK00114.1"/>
    <property type="match status" value="1"/>
</dbReference>
<evidence type="ECO:0000313" key="7">
    <source>
        <dbReference type="EMBL" id="RBP63840.1"/>
    </source>
</evidence>
<organism evidence="7 8">
    <name type="scientific">Alkalibaculum bacchi</name>
    <dbReference type="NCBI Taxonomy" id="645887"/>
    <lineage>
        <taxon>Bacteria</taxon>
        <taxon>Bacillati</taxon>
        <taxon>Bacillota</taxon>
        <taxon>Clostridia</taxon>
        <taxon>Eubacteriales</taxon>
        <taxon>Eubacteriaceae</taxon>
        <taxon>Alkalibaculum</taxon>
    </lineage>
</organism>
<comment type="subcellular location">
    <subcellularLocation>
        <location evidence="6">Cytoplasm</location>
    </subcellularLocation>
</comment>
<dbReference type="HAMAP" id="MF_00117">
    <property type="entry name" value="HslO"/>
    <property type="match status" value="1"/>
</dbReference>
<dbReference type="GO" id="GO:0005737">
    <property type="term" value="C:cytoplasm"/>
    <property type="evidence" value="ECO:0007669"/>
    <property type="project" value="UniProtKB-SubCell"/>
</dbReference>
<comment type="caution">
    <text evidence="7">The sequence shown here is derived from an EMBL/GenBank/DDBJ whole genome shotgun (WGS) entry which is preliminary data.</text>
</comment>
<gene>
    <name evidence="6" type="primary">hslO</name>
    <name evidence="7" type="ORF">DES36_10958</name>
</gene>
<keyword evidence="4 6" id="KW-0143">Chaperone</keyword>
<dbReference type="AlphaFoldDB" id="A0A366I748"/>
<feature type="disulfide bond" description="Redox-active" evidence="6">
    <location>
        <begin position="236"/>
        <end position="238"/>
    </location>
</feature>
<dbReference type="InterPro" id="IPR016153">
    <property type="entry name" value="Heat_shock_Hsp33_N"/>
</dbReference>
<evidence type="ECO:0000256" key="6">
    <source>
        <dbReference type="HAMAP-Rule" id="MF_00117"/>
    </source>
</evidence>
<comment type="PTM">
    <text evidence="6">Under oxidizing conditions two disulfide bonds are formed involving the reactive cysteines. Under reducing conditions zinc is bound to the reactive cysteines and the protein is inactive.</text>
</comment>
<dbReference type="Gene3D" id="3.55.30.10">
    <property type="entry name" value="Hsp33 domain"/>
    <property type="match status" value="1"/>
</dbReference>
<keyword evidence="3 6" id="KW-1015">Disulfide bond</keyword>
<evidence type="ECO:0000256" key="3">
    <source>
        <dbReference type="ARBA" id="ARBA00023157"/>
    </source>
</evidence>
<dbReference type="CDD" id="cd00498">
    <property type="entry name" value="Hsp33"/>
    <property type="match status" value="1"/>
</dbReference>
<dbReference type="GO" id="GO:0042026">
    <property type="term" value="P:protein refolding"/>
    <property type="evidence" value="ECO:0007669"/>
    <property type="project" value="TreeGrafter"/>
</dbReference>
<evidence type="ECO:0000313" key="8">
    <source>
        <dbReference type="Proteomes" id="UP000253490"/>
    </source>
</evidence>
<dbReference type="RefSeq" id="WP_207657436.1">
    <property type="nucleotide sequence ID" value="NZ_QNRX01000009.1"/>
</dbReference>
<dbReference type="EMBL" id="QNRX01000009">
    <property type="protein sequence ID" value="RBP63840.1"/>
    <property type="molecule type" value="Genomic_DNA"/>
</dbReference>
<keyword evidence="2 6" id="KW-0862">Zinc</keyword>
<keyword evidence="5 6" id="KW-0676">Redox-active center</keyword>
<evidence type="ECO:0000256" key="2">
    <source>
        <dbReference type="ARBA" id="ARBA00022833"/>
    </source>
</evidence>
<dbReference type="GO" id="GO:0051082">
    <property type="term" value="F:unfolded protein binding"/>
    <property type="evidence" value="ECO:0007669"/>
    <property type="project" value="UniProtKB-UniRule"/>
</dbReference>
<feature type="disulfide bond" description="Redox-active" evidence="6">
    <location>
        <begin position="269"/>
        <end position="272"/>
    </location>
</feature>
<dbReference type="InterPro" id="IPR000397">
    <property type="entry name" value="Heat_shock_Hsp33"/>
</dbReference>
<name>A0A366I748_9FIRM</name>
<dbReference type="PANTHER" id="PTHR30111:SF1">
    <property type="entry name" value="33 KDA CHAPERONIN"/>
    <property type="match status" value="1"/>
</dbReference>
<keyword evidence="1 6" id="KW-0963">Cytoplasm</keyword>
<dbReference type="SUPFAM" id="SSF64397">
    <property type="entry name" value="Hsp33 domain"/>
    <property type="match status" value="1"/>
</dbReference>
<dbReference type="InterPro" id="IPR016154">
    <property type="entry name" value="Heat_shock_Hsp33_C"/>
</dbReference>
<dbReference type="SUPFAM" id="SSF118352">
    <property type="entry name" value="HSP33 redox switch-like"/>
    <property type="match status" value="1"/>
</dbReference>
<evidence type="ECO:0000256" key="5">
    <source>
        <dbReference type="ARBA" id="ARBA00023284"/>
    </source>
</evidence>
<dbReference type="Pfam" id="PF01430">
    <property type="entry name" value="HSP33"/>
    <property type="match status" value="1"/>
</dbReference>
<protein>
    <recommendedName>
        <fullName evidence="6">33 kDa chaperonin</fullName>
    </recommendedName>
    <alternativeName>
        <fullName evidence="6">Heat shock protein 33 homolog</fullName>
        <shortName evidence="6">HSP33</shortName>
    </alternativeName>
</protein>
<keyword evidence="8" id="KW-1185">Reference proteome</keyword>
<evidence type="ECO:0000256" key="1">
    <source>
        <dbReference type="ARBA" id="ARBA00022490"/>
    </source>
</evidence>